<dbReference type="Proteomes" id="UP000287176">
    <property type="component" value="Unassembled WGS sequence"/>
</dbReference>
<accession>A0A432GI49</accession>
<proteinExistence type="predicted"/>
<comment type="caution">
    <text evidence="2">The sequence shown here is derived from an EMBL/GenBank/DDBJ whole genome shotgun (WGS) entry which is preliminary data.</text>
</comment>
<keyword evidence="1" id="KW-1133">Transmembrane helix</keyword>
<keyword evidence="1" id="KW-0812">Transmembrane</keyword>
<name>A0A432GI49_9DELT</name>
<dbReference type="EMBL" id="QNZI01000208">
    <property type="protein sequence ID" value="RTZ83484.1"/>
    <property type="molecule type" value="Genomic_DNA"/>
</dbReference>
<sequence>MDKLIKEVPQCKHHKKKKLKPNEFWSPNPFEMYKKTDDSDSKEERKKRLKLLLPILGGKISITCYYCCINYIYHLHFHPTLITIIFRHDV</sequence>
<protein>
    <submittedName>
        <fullName evidence="2">Uncharacterized protein</fullName>
    </submittedName>
</protein>
<evidence type="ECO:0000313" key="2">
    <source>
        <dbReference type="EMBL" id="RTZ83484.1"/>
    </source>
</evidence>
<evidence type="ECO:0000256" key="1">
    <source>
        <dbReference type="SAM" id="Phobius"/>
    </source>
</evidence>
<feature type="transmembrane region" description="Helical" evidence="1">
    <location>
        <begin position="51"/>
        <end position="73"/>
    </location>
</feature>
<organism evidence="2 3">
    <name type="scientific">SAR324 cluster bacterium</name>
    <dbReference type="NCBI Taxonomy" id="2024889"/>
    <lineage>
        <taxon>Bacteria</taxon>
        <taxon>Deltaproteobacteria</taxon>
        <taxon>SAR324 cluster</taxon>
    </lineage>
</organism>
<dbReference type="AlphaFoldDB" id="A0A432GI49"/>
<reference evidence="2 3" key="1">
    <citation type="submission" date="2018-06" db="EMBL/GenBank/DDBJ databases">
        <title>Combined omics and stable isotope probing to characterize newly discovered Mariana Back-Arc vent microbial communities.</title>
        <authorList>
            <person name="Trembath-Reichert E."/>
            <person name="Huber J.A."/>
        </authorList>
    </citation>
    <scope>NUCLEOTIDE SEQUENCE [LARGE SCALE GENOMIC DNA]</scope>
    <source>
        <strain evidence="2">MAG 24</strain>
    </source>
</reference>
<gene>
    <name evidence="2" type="ORF">DSY94_08190</name>
</gene>
<evidence type="ECO:0000313" key="3">
    <source>
        <dbReference type="Proteomes" id="UP000287176"/>
    </source>
</evidence>
<keyword evidence="1" id="KW-0472">Membrane</keyword>